<evidence type="ECO:0000313" key="2">
    <source>
        <dbReference type="EMBL" id="KFB75302.1"/>
    </source>
</evidence>
<gene>
    <name evidence="2" type="ORF">AW06_003674</name>
    <name evidence="3" type="ORF">HWD57_18115</name>
</gene>
<feature type="compositionally biased region" description="Basic and acidic residues" evidence="1">
    <location>
        <begin position="41"/>
        <end position="52"/>
    </location>
</feature>
<reference evidence="3 5" key="2">
    <citation type="journal article" date="2019" name="Microbiome">
        <title>Annotated bacterial chromosomes from frame-shift-corrected long-read metagenomic data.</title>
        <authorList>
            <person name="Arumugam K."/>
            <person name="Bagci C."/>
            <person name="Bessarab I."/>
            <person name="Beier S."/>
            <person name="Buchfink B."/>
            <person name="Gorska A."/>
            <person name="Qiu G."/>
            <person name="Huson D.H."/>
            <person name="Williams R.B.H."/>
        </authorList>
    </citation>
    <scope>NUCLEOTIDE SEQUENCE [LARGE SCALE GENOMIC DNA]</scope>
    <source>
        <strain evidence="3">SSA1</strain>
    </source>
</reference>
<organism evidence="2 4">
    <name type="scientific">Candidatus Accumulibacter cognatus</name>
    <dbReference type="NCBI Taxonomy" id="2954383"/>
    <lineage>
        <taxon>Bacteria</taxon>
        <taxon>Pseudomonadati</taxon>
        <taxon>Pseudomonadota</taxon>
        <taxon>Betaproteobacteria</taxon>
        <taxon>Candidatus Accumulibacter</taxon>
    </lineage>
</organism>
<dbReference type="STRING" id="1453999.AW06_003674"/>
<dbReference type="AlphaFoldDB" id="A0A080M1Y9"/>
<dbReference type="KEGG" id="acog:HWD57_18115"/>
<dbReference type="Proteomes" id="UP000509684">
    <property type="component" value="Chromosome"/>
</dbReference>
<reference evidence="2 4" key="1">
    <citation type="submission" date="2014-02" db="EMBL/GenBank/DDBJ databases">
        <title>Expanding our view of genomic diversity in Candidatus Accumulibacter clades.</title>
        <authorList>
            <person name="Skennerton C.T."/>
            <person name="Barr J.J."/>
            <person name="Slater F.R."/>
            <person name="Bond P.L."/>
            <person name="Tyson G.W."/>
        </authorList>
    </citation>
    <scope>NUCLEOTIDE SEQUENCE [LARGE SCALE GENOMIC DNA]</scope>
    <source>
        <strain evidence="4">SK-02</strain>
    </source>
</reference>
<feature type="compositionally biased region" description="Polar residues" evidence="1">
    <location>
        <begin position="28"/>
        <end position="38"/>
    </location>
</feature>
<evidence type="ECO:0000256" key="1">
    <source>
        <dbReference type="SAM" id="MobiDB-lite"/>
    </source>
</evidence>
<dbReference type="EMBL" id="JDST02000096">
    <property type="protein sequence ID" value="KFB75302.1"/>
    <property type="molecule type" value="Genomic_DNA"/>
</dbReference>
<evidence type="ECO:0000313" key="5">
    <source>
        <dbReference type="Proteomes" id="UP000509684"/>
    </source>
</evidence>
<proteinExistence type="predicted"/>
<protein>
    <submittedName>
        <fullName evidence="2">Uncharacterized protein</fullName>
    </submittedName>
</protein>
<name>A0A080M1Y9_9PROT</name>
<evidence type="ECO:0000313" key="4">
    <source>
        <dbReference type="Proteomes" id="UP000021315"/>
    </source>
</evidence>
<sequence length="52" mass="5642">MSDFNLNCETFLATSRQHFFASDAASADRQSIPESDSTGHCGEKEHGGHTGR</sequence>
<evidence type="ECO:0000313" key="3">
    <source>
        <dbReference type="EMBL" id="QLH51505.1"/>
    </source>
</evidence>
<accession>A0A7D5SNK2</accession>
<dbReference type="RefSeq" id="WP_171047285.1">
    <property type="nucleotide sequence ID" value="NZ_JDST02000096.1"/>
</dbReference>
<dbReference type="Proteomes" id="UP000021315">
    <property type="component" value="Unassembled WGS sequence"/>
</dbReference>
<dbReference type="EMBL" id="CP058708">
    <property type="protein sequence ID" value="QLH51505.1"/>
    <property type="molecule type" value="Genomic_DNA"/>
</dbReference>
<reference evidence="3" key="3">
    <citation type="submission" date="2020-06" db="EMBL/GenBank/DDBJ databases">
        <authorList>
            <person name="Arumugam K."/>
            <person name="Besarab I."/>
            <person name="Haryono M."/>
            <person name="Bagci C."/>
            <person name="Beier S."/>
            <person name="Buchfink B."/>
            <person name="Gorska A."/>
            <person name="Qiu G."/>
            <person name="Huson D.H."/>
            <person name="Williams R.B."/>
        </authorList>
    </citation>
    <scope>NUCLEOTIDE SEQUENCE</scope>
    <source>
        <strain evidence="3">SSA1</strain>
    </source>
</reference>
<keyword evidence="4" id="KW-1185">Reference proteome</keyword>
<accession>A0A080M1Y9</accession>
<feature type="region of interest" description="Disordered" evidence="1">
    <location>
        <begin position="22"/>
        <end position="52"/>
    </location>
</feature>